<reference evidence="1 2" key="1">
    <citation type="submission" date="2021-06" db="EMBL/GenBank/DDBJ databases">
        <authorList>
            <person name="Palmer J.M."/>
        </authorList>
    </citation>
    <scope>NUCLEOTIDE SEQUENCE [LARGE SCALE GENOMIC DNA]</scope>
    <source>
        <strain evidence="2">if_2019</strain>
        <tissue evidence="1">Muscle</tissue>
    </source>
</reference>
<comment type="caution">
    <text evidence="1">The sequence shown here is derived from an EMBL/GenBank/DDBJ whole genome shotgun (WGS) entry which is preliminary data.</text>
</comment>
<protein>
    <submittedName>
        <fullName evidence="1">Uncharacterized protein</fullName>
    </submittedName>
</protein>
<proteinExistence type="predicted"/>
<keyword evidence="2" id="KW-1185">Reference proteome</keyword>
<gene>
    <name evidence="1" type="ORF">ILYODFUR_002410</name>
</gene>
<organism evidence="1 2">
    <name type="scientific">Ilyodon furcidens</name>
    <name type="common">goldbreast splitfin</name>
    <dbReference type="NCBI Taxonomy" id="33524"/>
    <lineage>
        <taxon>Eukaryota</taxon>
        <taxon>Metazoa</taxon>
        <taxon>Chordata</taxon>
        <taxon>Craniata</taxon>
        <taxon>Vertebrata</taxon>
        <taxon>Euteleostomi</taxon>
        <taxon>Actinopterygii</taxon>
        <taxon>Neopterygii</taxon>
        <taxon>Teleostei</taxon>
        <taxon>Neoteleostei</taxon>
        <taxon>Acanthomorphata</taxon>
        <taxon>Ovalentaria</taxon>
        <taxon>Atherinomorphae</taxon>
        <taxon>Cyprinodontiformes</taxon>
        <taxon>Goodeidae</taxon>
        <taxon>Ilyodon</taxon>
    </lineage>
</organism>
<evidence type="ECO:0000313" key="1">
    <source>
        <dbReference type="EMBL" id="MEQ2254305.1"/>
    </source>
</evidence>
<dbReference type="EMBL" id="JAHRIQ010104382">
    <property type="protein sequence ID" value="MEQ2254305.1"/>
    <property type="molecule type" value="Genomic_DNA"/>
</dbReference>
<accession>A0ABV0VAF1</accession>
<evidence type="ECO:0000313" key="2">
    <source>
        <dbReference type="Proteomes" id="UP001482620"/>
    </source>
</evidence>
<dbReference type="Proteomes" id="UP001482620">
    <property type="component" value="Unassembled WGS sequence"/>
</dbReference>
<sequence length="203" mass="22002">MRKTRPARTPPCSCVQPPLLCMHVPPPPISRGCAAHCAAEMQDCTIPAVSTGENVTRSCSEKAIVQAGKREEGTALRSDAFLRPLPPDFSTECHPLSPPLPPSHLFTSLNGEAARSQRASLRDHRIVRPSILIPSPLSRSETAGLFFPLHRLFPLNVLTVGICCKRASPVTCPSMFASEADLPESTLPSLPSKHTHLDFTDCH</sequence>
<name>A0ABV0VAF1_9TELE</name>